<feature type="region of interest" description="Disordered" evidence="1">
    <location>
        <begin position="1"/>
        <end position="32"/>
    </location>
</feature>
<proteinExistence type="predicted"/>
<organism evidence="2 3">
    <name type="scientific">Halorubellus litoreus</name>
    <dbReference type="NCBI Taxonomy" id="755308"/>
    <lineage>
        <taxon>Archaea</taxon>
        <taxon>Methanobacteriati</taxon>
        <taxon>Methanobacteriota</taxon>
        <taxon>Stenosarchaea group</taxon>
        <taxon>Halobacteria</taxon>
        <taxon>Halobacteriales</taxon>
        <taxon>Halorubellaceae</taxon>
        <taxon>Halorubellus</taxon>
    </lineage>
</organism>
<feature type="compositionally biased region" description="Acidic residues" evidence="1">
    <location>
        <begin position="1"/>
        <end position="10"/>
    </location>
</feature>
<sequence length="49" mass="5514">MTDSTYEADDTGSTTVAGETAEETREEWTEFEFEGDAKLSVEDLNVWYG</sequence>
<accession>A0ABD5VF80</accession>
<evidence type="ECO:0000313" key="3">
    <source>
        <dbReference type="Proteomes" id="UP001596395"/>
    </source>
</evidence>
<keyword evidence="2" id="KW-0547">Nucleotide-binding</keyword>
<reference evidence="2 3" key="1">
    <citation type="journal article" date="2019" name="Int. J. Syst. Evol. Microbiol.">
        <title>The Global Catalogue of Microorganisms (GCM) 10K type strain sequencing project: providing services to taxonomists for standard genome sequencing and annotation.</title>
        <authorList>
            <consortium name="The Broad Institute Genomics Platform"/>
            <consortium name="The Broad Institute Genome Sequencing Center for Infectious Disease"/>
            <person name="Wu L."/>
            <person name="Ma J."/>
        </authorList>
    </citation>
    <scope>NUCLEOTIDE SEQUENCE [LARGE SCALE GENOMIC DNA]</scope>
    <source>
        <strain evidence="2 3">GX26</strain>
    </source>
</reference>
<keyword evidence="2" id="KW-0067">ATP-binding</keyword>
<dbReference type="GO" id="GO:0005524">
    <property type="term" value="F:ATP binding"/>
    <property type="evidence" value="ECO:0007669"/>
    <property type="project" value="UniProtKB-KW"/>
</dbReference>
<name>A0ABD5VF80_9EURY</name>
<evidence type="ECO:0000313" key="2">
    <source>
        <dbReference type="EMBL" id="MFC6954160.1"/>
    </source>
</evidence>
<feature type="non-terminal residue" evidence="2">
    <location>
        <position position="49"/>
    </location>
</feature>
<protein>
    <submittedName>
        <fullName evidence="2">Phosphate ABC transporter ATP-binding protein</fullName>
    </submittedName>
</protein>
<dbReference type="EMBL" id="JBHSXN010000003">
    <property type="protein sequence ID" value="MFC6954160.1"/>
    <property type="molecule type" value="Genomic_DNA"/>
</dbReference>
<evidence type="ECO:0000256" key="1">
    <source>
        <dbReference type="SAM" id="MobiDB-lite"/>
    </source>
</evidence>
<gene>
    <name evidence="2" type="ORF">ACFQGB_14955</name>
</gene>
<dbReference type="Proteomes" id="UP001596395">
    <property type="component" value="Unassembled WGS sequence"/>
</dbReference>
<keyword evidence="3" id="KW-1185">Reference proteome</keyword>
<dbReference type="AlphaFoldDB" id="A0ABD5VF80"/>
<comment type="caution">
    <text evidence="2">The sequence shown here is derived from an EMBL/GenBank/DDBJ whole genome shotgun (WGS) entry which is preliminary data.</text>
</comment>